<feature type="compositionally biased region" description="Basic residues" evidence="12">
    <location>
        <begin position="48"/>
        <end position="57"/>
    </location>
</feature>
<organism evidence="14 15">
    <name type="scientific">Danionella cerebrum</name>
    <dbReference type="NCBI Taxonomy" id="2873325"/>
    <lineage>
        <taxon>Eukaryota</taxon>
        <taxon>Metazoa</taxon>
        <taxon>Chordata</taxon>
        <taxon>Craniata</taxon>
        <taxon>Vertebrata</taxon>
        <taxon>Euteleostomi</taxon>
        <taxon>Actinopterygii</taxon>
        <taxon>Neopterygii</taxon>
        <taxon>Teleostei</taxon>
        <taxon>Ostariophysi</taxon>
        <taxon>Cypriniformes</taxon>
        <taxon>Danionidae</taxon>
        <taxon>Danioninae</taxon>
        <taxon>Danionella</taxon>
    </lineage>
</organism>
<feature type="domain" description="Protein kinase" evidence="13">
    <location>
        <begin position="162"/>
        <end position="418"/>
    </location>
</feature>
<evidence type="ECO:0000256" key="11">
    <source>
        <dbReference type="RuleBase" id="RU000304"/>
    </source>
</evidence>
<dbReference type="GO" id="GO:0005737">
    <property type="term" value="C:cytoplasm"/>
    <property type="evidence" value="ECO:0007669"/>
    <property type="project" value="TreeGrafter"/>
</dbReference>
<dbReference type="Proteomes" id="UP000316079">
    <property type="component" value="Unassembled WGS sequence"/>
</dbReference>
<dbReference type="EMBL" id="SRMA01025253">
    <property type="protein sequence ID" value="TRY96808.1"/>
    <property type="molecule type" value="Genomic_DNA"/>
</dbReference>
<evidence type="ECO:0000256" key="2">
    <source>
        <dbReference type="ARBA" id="ARBA00012513"/>
    </source>
</evidence>
<protein>
    <recommendedName>
        <fullName evidence="2">non-specific serine/threonine protein kinase</fullName>
        <ecNumber evidence="2">2.7.11.1</ecNumber>
    </recommendedName>
</protein>
<evidence type="ECO:0000256" key="3">
    <source>
        <dbReference type="ARBA" id="ARBA00022527"/>
    </source>
</evidence>
<feature type="non-terminal residue" evidence="14">
    <location>
        <position position="1"/>
    </location>
</feature>
<dbReference type="SUPFAM" id="SSF56112">
    <property type="entry name" value="Protein kinase-like (PK-like)"/>
    <property type="match status" value="1"/>
</dbReference>
<comment type="similarity">
    <text evidence="1">Belongs to the protein kinase superfamily. CAMK Ser/Thr protein kinase family. PIM subfamily.</text>
</comment>
<keyword evidence="15" id="KW-1185">Reference proteome</keyword>
<reference evidence="14 15" key="1">
    <citation type="journal article" date="2019" name="Sci. Data">
        <title>Hybrid genome assembly and annotation of Danionella translucida.</title>
        <authorList>
            <person name="Kadobianskyi M."/>
            <person name="Schulze L."/>
            <person name="Schuelke M."/>
            <person name="Judkewitz B."/>
        </authorList>
    </citation>
    <scope>NUCLEOTIDE SEQUENCE [LARGE SCALE GENOMIC DNA]</scope>
    <source>
        <strain evidence="14 15">Bolton</strain>
    </source>
</reference>
<dbReference type="GO" id="GO:0007346">
    <property type="term" value="P:regulation of mitotic cell cycle"/>
    <property type="evidence" value="ECO:0007669"/>
    <property type="project" value="TreeGrafter"/>
</dbReference>
<comment type="catalytic activity">
    <reaction evidence="9">
        <text>L-seryl-[protein] + ATP = O-phospho-L-seryl-[protein] + ADP + H(+)</text>
        <dbReference type="Rhea" id="RHEA:17989"/>
        <dbReference type="Rhea" id="RHEA-COMP:9863"/>
        <dbReference type="Rhea" id="RHEA-COMP:11604"/>
        <dbReference type="ChEBI" id="CHEBI:15378"/>
        <dbReference type="ChEBI" id="CHEBI:29999"/>
        <dbReference type="ChEBI" id="CHEBI:30616"/>
        <dbReference type="ChEBI" id="CHEBI:83421"/>
        <dbReference type="ChEBI" id="CHEBI:456216"/>
        <dbReference type="EC" id="2.7.11.1"/>
    </reaction>
</comment>
<dbReference type="InterPro" id="IPR017441">
    <property type="entry name" value="Protein_kinase_ATP_BS"/>
</dbReference>
<evidence type="ECO:0000256" key="1">
    <source>
        <dbReference type="ARBA" id="ARBA00005505"/>
    </source>
</evidence>
<dbReference type="PANTHER" id="PTHR22984">
    <property type="entry name" value="SERINE/THREONINE-PROTEIN KINASE PIM"/>
    <property type="match status" value="1"/>
</dbReference>
<evidence type="ECO:0000256" key="9">
    <source>
        <dbReference type="ARBA" id="ARBA00048679"/>
    </source>
</evidence>
<feature type="binding site" evidence="10">
    <location>
        <position position="195"/>
    </location>
    <ligand>
        <name>ATP</name>
        <dbReference type="ChEBI" id="CHEBI:30616"/>
    </ligand>
</feature>
<dbReference type="SMART" id="SM00220">
    <property type="entry name" value="S_TKc"/>
    <property type="match status" value="1"/>
</dbReference>
<evidence type="ECO:0000256" key="4">
    <source>
        <dbReference type="ARBA" id="ARBA00022679"/>
    </source>
</evidence>
<dbReference type="Gene3D" id="1.10.510.10">
    <property type="entry name" value="Transferase(Phosphotransferase) domain 1"/>
    <property type="match status" value="1"/>
</dbReference>
<dbReference type="InterPro" id="IPR008271">
    <property type="entry name" value="Ser/Thr_kinase_AS"/>
</dbReference>
<dbReference type="FunFam" id="1.10.510.10:FF:000392">
    <property type="entry name" value="Pim proto-oncogene, serine/threonine kinase,-related 152"/>
    <property type="match status" value="1"/>
</dbReference>
<dbReference type="GO" id="GO:0004674">
    <property type="term" value="F:protein serine/threonine kinase activity"/>
    <property type="evidence" value="ECO:0007669"/>
    <property type="project" value="UniProtKB-KW"/>
</dbReference>
<feature type="compositionally biased region" description="Basic and acidic residues" evidence="12">
    <location>
        <begin position="74"/>
        <end position="84"/>
    </location>
</feature>
<evidence type="ECO:0000256" key="6">
    <source>
        <dbReference type="ARBA" id="ARBA00022777"/>
    </source>
</evidence>
<keyword evidence="4" id="KW-0808">Transferase</keyword>
<dbReference type="AlphaFoldDB" id="A0A553R3P6"/>
<keyword evidence="5 10" id="KW-0547">Nucleotide-binding</keyword>
<comment type="catalytic activity">
    <reaction evidence="8">
        <text>L-threonyl-[protein] + ATP = O-phospho-L-threonyl-[protein] + ADP + H(+)</text>
        <dbReference type="Rhea" id="RHEA:46608"/>
        <dbReference type="Rhea" id="RHEA-COMP:11060"/>
        <dbReference type="Rhea" id="RHEA-COMP:11605"/>
        <dbReference type="ChEBI" id="CHEBI:15378"/>
        <dbReference type="ChEBI" id="CHEBI:30013"/>
        <dbReference type="ChEBI" id="CHEBI:30616"/>
        <dbReference type="ChEBI" id="CHEBI:61977"/>
        <dbReference type="ChEBI" id="CHEBI:456216"/>
        <dbReference type="EC" id="2.7.11.1"/>
    </reaction>
</comment>
<dbReference type="PANTHER" id="PTHR22984:SF11">
    <property type="entry name" value="AURORA KINASE-RELATED"/>
    <property type="match status" value="1"/>
</dbReference>
<dbReference type="EC" id="2.7.11.1" evidence="2"/>
<dbReference type="GO" id="GO:0043066">
    <property type="term" value="P:negative regulation of apoptotic process"/>
    <property type="evidence" value="ECO:0007669"/>
    <property type="project" value="TreeGrafter"/>
</dbReference>
<evidence type="ECO:0000256" key="10">
    <source>
        <dbReference type="PROSITE-ProRule" id="PRU10141"/>
    </source>
</evidence>
<dbReference type="Pfam" id="PF00069">
    <property type="entry name" value="Pkinase"/>
    <property type="match status" value="1"/>
</dbReference>
<dbReference type="PROSITE" id="PS00108">
    <property type="entry name" value="PROTEIN_KINASE_ST"/>
    <property type="match status" value="1"/>
</dbReference>
<keyword evidence="6" id="KW-0418">Kinase</keyword>
<evidence type="ECO:0000313" key="14">
    <source>
        <dbReference type="EMBL" id="TRY96808.1"/>
    </source>
</evidence>
<dbReference type="OrthoDB" id="9984829at2759"/>
<dbReference type="PROSITE" id="PS50011">
    <property type="entry name" value="PROTEIN_KINASE_DOM"/>
    <property type="match status" value="1"/>
</dbReference>
<evidence type="ECO:0000256" key="8">
    <source>
        <dbReference type="ARBA" id="ARBA00047899"/>
    </source>
</evidence>
<gene>
    <name evidence="14" type="ORF">DNTS_016307</name>
</gene>
<dbReference type="STRING" id="623744.A0A553R3P6"/>
<name>A0A553R3P6_9TELE</name>
<evidence type="ECO:0000259" key="13">
    <source>
        <dbReference type="PROSITE" id="PS50011"/>
    </source>
</evidence>
<evidence type="ECO:0000256" key="5">
    <source>
        <dbReference type="ARBA" id="ARBA00022741"/>
    </source>
</evidence>
<keyword evidence="7 10" id="KW-0067">ATP-binding</keyword>
<dbReference type="InterPro" id="IPR000719">
    <property type="entry name" value="Prot_kinase_dom"/>
</dbReference>
<feature type="region of interest" description="Disordered" evidence="12">
    <location>
        <begin position="18"/>
        <end position="57"/>
    </location>
</feature>
<sequence length="433" mass="49102">TFCRKRKAPGCSYTPREELHEAFGDSDTVIPNLPAKRRSAAEDDGERGRRKEKRQRRKKFWRRLCCIDGSPSRDAYKPEERQDEVLEPEAEASREISDGTISPQDIVFVEDHTSEYFDGPQSSLGQINPESSGYLSEGEIVVPTDKPDTNEEPVKQDILSQYMIGYKLGQGGFGTVNAAFRLSDNLSVAVKIAKKSESMEYINIPDHPTPVPLEVGLTVLANKGPSSPRIIQLLDWQDDDDKYVMVLQRPVASMDLMSYIRFNRNLMDEDKARHLMEQVTDAAITCCNRGVLHRDIKLENVLVNTGTLDVTLIDFGCGALLHDMPYDSYNGTAVYCPPEFFLEGKYFGKPATVYSLGVLLFYAVCGHFPKKSDLEKLEMWEWSQGRLSKECCHLLNSCLHPNPNERIPLDELLLHDWFQLKIGGEKNFILNFH</sequence>
<dbReference type="PROSITE" id="PS00107">
    <property type="entry name" value="PROTEIN_KINASE_ATP"/>
    <property type="match status" value="1"/>
</dbReference>
<evidence type="ECO:0000256" key="12">
    <source>
        <dbReference type="SAM" id="MobiDB-lite"/>
    </source>
</evidence>
<dbReference type="InterPro" id="IPR011009">
    <property type="entry name" value="Kinase-like_dom_sf"/>
</dbReference>
<accession>A0A553R3P6</accession>
<feature type="region of interest" description="Disordered" evidence="12">
    <location>
        <begin position="72"/>
        <end position="96"/>
    </location>
</feature>
<dbReference type="FunFam" id="3.30.200.20:FF:000246">
    <property type="entry name" value="Pim proto-oncogene, serine/threonine kinase,-related 152"/>
    <property type="match status" value="1"/>
</dbReference>
<keyword evidence="3 11" id="KW-0723">Serine/threonine-protein kinase</keyword>
<evidence type="ECO:0000313" key="15">
    <source>
        <dbReference type="Proteomes" id="UP000316079"/>
    </source>
</evidence>
<dbReference type="GO" id="GO:0005524">
    <property type="term" value="F:ATP binding"/>
    <property type="evidence" value="ECO:0007669"/>
    <property type="project" value="UniProtKB-UniRule"/>
</dbReference>
<evidence type="ECO:0000256" key="7">
    <source>
        <dbReference type="ARBA" id="ARBA00022840"/>
    </source>
</evidence>
<proteinExistence type="inferred from homology"/>
<dbReference type="Gene3D" id="3.30.200.20">
    <property type="entry name" value="Phosphorylase Kinase, domain 1"/>
    <property type="match status" value="1"/>
</dbReference>
<comment type="caution">
    <text evidence="14">The sequence shown here is derived from an EMBL/GenBank/DDBJ whole genome shotgun (WGS) entry which is preliminary data.</text>
</comment>
<dbReference type="InterPro" id="IPR051138">
    <property type="entry name" value="PIM_Ser/Thr_kinase"/>
</dbReference>